<evidence type="ECO:0000256" key="23">
    <source>
        <dbReference type="ARBA" id="ARBA00045937"/>
    </source>
</evidence>
<accession>A0A836A9Z2</accession>
<keyword evidence="18" id="KW-0966">Cell projection</keyword>
<evidence type="ECO:0000256" key="12">
    <source>
        <dbReference type="ARBA" id="ARBA00022737"/>
    </source>
</evidence>
<keyword evidence="10" id="KW-0963">Cytoplasm</keyword>
<organism evidence="29 30">
    <name type="scientific">Ovis aries</name>
    <name type="common">Sheep</name>
    <dbReference type="NCBI Taxonomy" id="9940"/>
    <lineage>
        <taxon>Eukaryota</taxon>
        <taxon>Metazoa</taxon>
        <taxon>Chordata</taxon>
        <taxon>Craniata</taxon>
        <taxon>Vertebrata</taxon>
        <taxon>Euteleostomi</taxon>
        <taxon>Mammalia</taxon>
        <taxon>Eutheria</taxon>
        <taxon>Laurasiatheria</taxon>
        <taxon>Artiodactyla</taxon>
        <taxon>Ruminantia</taxon>
        <taxon>Pecora</taxon>
        <taxon>Bovidae</taxon>
        <taxon>Caprinae</taxon>
        <taxon>Ovis</taxon>
    </lineage>
</organism>
<evidence type="ECO:0000256" key="8">
    <source>
        <dbReference type="ARBA" id="ARBA00014478"/>
    </source>
</evidence>
<feature type="compositionally biased region" description="Basic and acidic residues" evidence="27">
    <location>
        <begin position="572"/>
        <end position="611"/>
    </location>
</feature>
<dbReference type="FunFam" id="3.90.1740.10:FF:000001">
    <property type="entry name" value="Tetratricopeptide repeat protein 25"/>
    <property type="match status" value="1"/>
</dbReference>
<evidence type="ECO:0000256" key="21">
    <source>
        <dbReference type="ARBA" id="ARBA00034139"/>
    </source>
</evidence>
<dbReference type="PANTHER" id="PTHR23040:SF1">
    <property type="entry name" value="OUTER DYNEIN ARM-DOCKING COMPLEX SUBUNIT 4"/>
    <property type="match status" value="1"/>
</dbReference>
<dbReference type="Proteomes" id="UP000664991">
    <property type="component" value="Unassembled WGS sequence"/>
</dbReference>
<dbReference type="InterPro" id="IPR011990">
    <property type="entry name" value="TPR-like_helical_dom_sf"/>
</dbReference>
<dbReference type="PANTHER" id="PTHR23040">
    <property type="match status" value="1"/>
</dbReference>
<comment type="function">
    <text evidence="24">Component of the outer dynein arm-docking complex (ODA-DC) that mediates outer dynein arms (ODA) binding onto the doublet microtubule. Plays an essential role for the assembly of ODA-DC and for the docking of ODA in ciliary axoneme.</text>
</comment>
<evidence type="ECO:0000256" key="25">
    <source>
        <dbReference type="PROSITE-ProRule" id="PRU00339"/>
    </source>
</evidence>
<sequence>MGAGTSPNSVTMADPENEVLRSTFPSYMAEGERLYLCGEFAKAAHSFSNALHLQSGDKNCLVARSKCFLKMGELEKSLEDAEASLQGDPTFCKGILQKAETLYTMGDFEFALVFYHRGYKLRPDREFKVGIQKAQEAINNSVGSPSSIKLENKGDLSFLSKQAESMRAQQKPHPVRQLVHHPKRESKRKGSLKSEKIVRQLLGELYVDKEYLEKLLLDEDLIRGTIKHGLTVEDLIMTGINYLDTRSDFWRQQKPIYARERDRKLMQERWLRDRKRRPSQTARYILKSLEDIDMLLTSGSAEGSLQKAEKVLKKVLEWNKEEVPNKDELVGNLYSCIGNAQIELGQMVAALQSHRKDLEIAKEYDLPDAKSRALDNIGRVFARVGKFQQAIDTWEEKIPLAKTTLEKTWLFHEIGRCYLELDQAWEAQSYGEKSQQCAEEEGDMEWQLNASVLVAQAQVKLRDFESAVNNFEKALERAKLVHNNEAQQAIINALDDANKGIIEELKKTNYREILKEKKEKENATMLDQTRTAKEKETRKTKDEPEKVMKQWEQERQPEGVLSKETLGVTARQPEHRQREDPEKASWRKESGVKERDPVRGPYGRSEKDAKKKGFQGRKKQVNSKELKKPKVGRKEKGLGTESRGFSRKSQTFLPKVFFRKMSSSGAKDKPELQFPFLQDEETVATLQECKTLFILRGLPGSGKSTLARFIVDRYRDGTKMVSADSYKITPGARGAFSEEYKRLDEDLAAYCRRDVRVLVLDDTNHERERLEQLFELADQYQYQVVLVEPKTAWRLDCAQLKEKNQWQLSADDLKKLKPGLEKDFLPLYFGWFLTKKSSEALRKTGQTFLEELGNHKAFKKELRHFVSGDEPREKIELLTYFGKRPPGVLHCTTKFCDYGKAAGAEEYAQQDVVKKSYCKAFTLTISALFVTPKTTGARVELSEQELALWPNDVDKLSPSDNLPRGSRAHITLGCAGDVEAVQTGIDLLEIVRQEKGGSRGEEVGELSRGKLYSLGSGRWMLSLAKKMEVRAIFTGYYGKGKAVPIRSGRKGGSFQSCTII</sequence>
<evidence type="ECO:0000256" key="10">
    <source>
        <dbReference type="ARBA" id="ARBA00022490"/>
    </source>
</evidence>
<evidence type="ECO:0000256" key="26">
    <source>
        <dbReference type="SAM" id="Coils"/>
    </source>
</evidence>
<comment type="subunit">
    <text evidence="6">Exists as monomers and homodimers.</text>
</comment>
<dbReference type="SUPFAM" id="SSF52540">
    <property type="entry name" value="P-loop containing nucleoside triphosphate hydrolases"/>
    <property type="match status" value="1"/>
</dbReference>
<evidence type="ECO:0000256" key="6">
    <source>
        <dbReference type="ARBA" id="ARBA00011781"/>
    </source>
</evidence>
<evidence type="ECO:0000256" key="15">
    <source>
        <dbReference type="ARBA" id="ARBA00022884"/>
    </source>
</evidence>
<dbReference type="Gene3D" id="3.40.50.300">
    <property type="entry name" value="P-loop containing nucleotide triphosphate hydrolases"/>
    <property type="match status" value="1"/>
</dbReference>
<feature type="region of interest" description="Disordered" evidence="27">
    <location>
        <begin position="521"/>
        <end position="645"/>
    </location>
</feature>
<dbReference type="SMART" id="SM00028">
    <property type="entry name" value="TPR"/>
    <property type="match status" value="7"/>
</dbReference>
<evidence type="ECO:0000256" key="1">
    <source>
        <dbReference type="ARBA" id="ARBA00000610"/>
    </source>
</evidence>
<dbReference type="GO" id="GO:0042470">
    <property type="term" value="C:melanosome"/>
    <property type="evidence" value="ECO:0007669"/>
    <property type="project" value="UniProtKB-SubCell"/>
</dbReference>
<dbReference type="EMBL" id="JAEMGP010000011">
    <property type="protein sequence ID" value="KAG5203167.1"/>
    <property type="molecule type" value="Genomic_DNA"/>
</dbReference>
<dbReference type="Pfam" id="PF05881">
    <property type="entry name" value="CNPase"/>
    <property type="match status" value="1"/>
</dbReference>
<evidence type="ECO:0000256" key="27">
    <source>
        <dbReference type="SAM" id="MobiDB-lite"/>
    </source>
</evidence>
<dbReference type="GO" id="GO:0005930">
    <property type="term" value="C:axoneme"/>
    <property type="evidence" value="ECO:0007669"/>
    <property type="project" value="UniProtKB-SubCell"/>
</dbReference>
<dbReference type="InterPro" id="IPR047325">
    <property type="entry name" value="CNPase_cat"/>
</dbReference>
<evidence type="ECO:0000259" key="28">
    <source>
        <dbReference type="Pfam" id="PF05881"/>
    </source>
</evidence>
<evidence type="ECO:0000313" key="29">
    <source>
        <dbReference type="EMBL" id="KAG5203167.1"/>
    </source>
</evidence>
<evidence type="ECO:0000256" key="11">
    <source>
        <dbReference type="ARBA" id="ARBA00022553"/>
    </source>
</evidence>
<feature type="coiled-coil region" evidence="26">
    <location>
        <begin position="454"/>
        <end position="481"/>
    </location>
</feature>
<dbReference type="GO" id="GO:0036158">
    <property type="term" value="P:outer dynein arm assembly"/>
    <property type="evidence" value="ECO:0007669"/>
    <property type="project" value="UniProtKB-ARBA"/>
</dbReference>
<keyword evidence="20" id="KW-0636">Prenylation</keyword>
<dbReference type="Gene3D" id="1.25.40.10">
    <property type="entry name" value="Tetratricopeptide repeat domain"/>
    <property type="match status" value="2"/>
</dbReference>
<evidence type="ECO:0000256" key="22">
    <source>
        <dbReference type="ARBA" id="ARBA00034143"/>
    </source>
</evidence>
<protein>
    <recommendedName>
        <fullName evidence="8">2',3'-cyclic-nucleotide 3'-phosphodiesterase</fullName>
        <ecNumber evidence="7">3.1.4.37</ecNumber>
    </recommendedName>
    <alternativeName>
        <fullName evidence="21">Outer dynein arm-docking complex subunit 4</fullName>
    </alternativeName>
    <alternativeName>
        <fullName evidence="22">Tetratricopeptide repeat protein 25</fullName>
    </alternativeName>
</protein>
<evidence type="ECO:0000256" key="7">
    <source>
        <dbReference type="ARBA" id="ARBA00012317"/>
    </source>
</evidence>
<gene>
    <name evidence="29" type="ORF">JEQ12_002750</name>
</gene>
<feature type="region of interest" description="Disordered" evidence="27">
    <location>
        <begin position="168"/>
        <end position="191"/>
    </location>
</feature>
<keyword evidence="9" id="KW-0488">Methylation</keyword>
<keyword evidence="13" id="KW-0378">Hydrolase</keyword>
<proteinExistence type="inferred from homology"/>
<evidence type="ECO:0000256" key="13">
    <source>
        <dbReference type="ARBA" id="ARBA00022801"/>
    </source>
</evidence>
<comment type="caution">
    <text evidence="29">The sequence shown here is derived from an EMBL/GenBank/DDBJ whole genome shotgun (WGS) entry which is preliminary data.</text>
</comment>
<comment type="catalytic activity">
    <reaction evidence="1">
        <text>a nucleoside 2',3'-cyclic phosphate + H2O = a nucleoside 2'-phosphate + H(+)</text>
        <dbReference type="Rhea" id="RHEA:14489"/>
        <dbReference type="ChEBI" id="CHEBI:15377"/>
        <dbReference type="ChEBI" id="CHEBI:15378"/>
        <dbReference type="ChEBI" id="CHEBI:66954"/>
        <dbReference type="ChEBI" id="CHEBI:78552"/>
        <dbReference type="EC" id="3.1.4.37"/>
    </reaction>
</comment>
<dbReference type="FunFam" id="3.40.50.300:FF:000795">
    <property type="entry name" value="Tetratricopeptide repeat protein 25"/>
    <property type="match status" value="1"/>
</dbReference>
<reference evidence="29 30" key="1">
    <citation type="submission" date="2020-12" db="EMBL/GenBank/DDBJ databases">
        <title>De novo assembly of Tibetan sheep genome.</title>
        <authorList>
            <person name="Li X."/>
        </authorList>
    </citation>
    <scope>NUCLEOTIDE SEQUENCE [LARGE SCALE GENOMIC DNA]</scope>
    <source>
        <tissue evidence="29">Heart</tissue>
    </source>
</reference>
<evidence type="ECO:0000256" key="14">
    <source>
        <dbReference type="ARBA" id="ARBA00022803"/>
    </source>
</evidence>
<evidence type="ECO:0000313" key="30">
    <source>
        <dbReference type="Proteomes" id="UP000664991"/>
    </source>
</evidence>
<evidence type="ECO:0000256" key="24">
    <source>
        <dbReference type="ARBA" id="ARBA00055465"/>
    </source>
</evidence>
<dbReference type="GO" id="GO:0016020">
    <property type="term" value="C:membrane"/>
    <property type="evidence" value="ECO:0007669"/>
    <property type="project" value="UniProtKB-SubCell"/>
</dbReference>
<keyword evidence="17" id="KW-0206">Cytoskeleton</keyword>
<keyword evidence="19" id="KW-0449">Lipoprotein</keyword>
<dbReference type="InterPro" id="IPR019734">
    <property type="entry name" value="TPR_rpt"/>
</dbReference>
<dbReference type="GO" id="GO:0003723">
    <property type="term" value="F:RNA binding"/>
    <property type="evidence" value="ECO:0007669"/>
    <property type="project" value="UniProtKB-KW"/>
</dbReference>
<dbReference type="Gene3D" id="3.90.1740.10">
    <property type="entry name" value="2',3'-cyclic nucleotide 3'-phosphodiesterase superfamily"/>
    <property type="match status" value="1"/>
</dbReference>
<dbReference type="AlphaFoldDB" id="A0A836A9Z2"/>
<dbReference type="FunFam" id="1.25.40.10:FF:000274">
    <property type="entry name" value="Tetratricopeptide repeat domain 25"/>
    <property type="match status" value="1"/>
</dbReference>
<feature type="compositionally biased region" description="Basic and acidic residues" evidence="27">
    <location>
        <begin position="622"/>
        <end position="638"/>
    </location>
</feature>
<feature type="domain" description="Cyclic nucleotide phosphodiesterase catalytic" evidence="28">
    <location>
        <begin position="825"/>
        <end position="1059"/>
    </location>
</feature>
<evidence type="ECO:0000256" key="4">
    <source>
        <dbReference type="ARBA" id="ARBA00004635"/>
    </source>
</evidence>
<evidence type="ECO:0000256" key="5">
    <source>
        <dbReference type="ARBA" id="ARBA00008662"/>
    </source>
</evidence>
<keyword evidence="14 25" id="KW-0802">TPR repeat</keyword>
<feature type="compositionally biased region" description="Basic residues" evidence="27">
    <location>
        <begin position="612"/>
        <end position="621"/>
    </location>
</feature>
<dbReference type="SUPFAM" id="SSF55144">
    <property type="entry name" value="LigT-like"/>
    <property type="match status" value="1"/>
</dbReference>
<comment type="subcellular location">
    <subcellularLocation>
        <location evidence="3">Cytoplasm</location>
        <location evidence="3">Cytoskeleton</location>
        <location evidence="3">Cilium axoneme</location>
    </subcellularLocation>
    <subcellularLocation>
        <location evidence="2">Melanosome</location>
    </subcellularLocation>
    <subcellularLocation>
        <location evidence="4">Membrane</location>
        <topology evidence="4">Lipid-anchor</topology>
    </subcellularLocation>
</comment>
<keyword evidence="12" id="KW-0677">Repeat</keyword>
<dbReference type="GO" id="GO:0003341">
    <property type="term" value="P:cilium movement"/>
    <property type="evidence" value="ECO:0007669"/>
    <property type="project" value="UniProtKB-ARBA"/>
</dbReference>
<keyword evidence="26" id="KW-0175">Coiled coil</keyword>
<evidence type="ECO:0000256" key="18">
    <source>
        <dbReference type="ARBA" id="ARBA00023273"/>
    </source>
</evidence>
<comment type="function">
    <text evidence="23">Catalyzes the formation of 2'-nucleotide products from 2',3'-cyclic substrates. May participate in RNA metabolism in the myelinating cell, CNP is the third most abundant protein in central nervous system myelin.</text>
</comment>
<evidence type="ECO:0000256" key="2">
    <source>
        <dbReference type="ARBA" id="ARBA00004223"/>
    </source>
</evidence>
<keyword evidence="11" id="KW-0597">Phosphoprotein</keyword>
<evidence type="ECO:0000256" key="3">
    <source>
        <dbReference type="ARBA" id="ARBA00004430"/>
    </source>
</evidence>
<evidence type="ECO:0000256" key="20">
    <source>
        <dbReference type="ARBA" id="ARBA00023289"/>
    </source>
</evidence>
<keyword evidence="16" id="KW-0472">Membrane</keyword>
<dbReference type="InterPro" id="IPR027417">
    <property type="entry name" value="P-loop_NTPase"/>
</dbReference>
<dbReference type="InterPro" id="IPR040111">
    <property type="entry name" value="ODAD4"/>
</dbReference>
<keyword evidence="15" id="KW-0694">RNA-binding</keyword>
<evidence type="ECO:0000256" key="19">
    <source>
        <dbReference type="ARBA" id="ARBA00023288"/>
    </source>
</evidence>
<dbReference type="InterPro" id="IPR009097">
    <property type="entry name" value="Cyclic_Pdiesterase"/>
</dbReference>
<dbReference type="PROSITE" id="PS50005">
    <property type="entry name" value="TPR"/>
    <property type="match status" value="1"/>
</dbReference>
<feature type="compositionally biased region" description="Basic residues" evidence="27">
    <location>
        <begin position="178"/>
        <end position="191"/>
    </location>
</feature>
<dbReference type="FunFam" id="1.25.40.10:FF:000189">
    <property type="entry name" value="Tetratricopeptide repeat domain 25"/>
    <property type="match status" value="1"/>
</dbReference>
<comment type="similarity">
    <text evidence="5">Belongs to the 2H phosphoesterase superfamily. CNPase family.</text>
</comment>
<evidence type="ECO:0000256" key="16">
    <source>
        <dbReference type="ARBA" id="ARBA00023136"/>
    </source>
</evidence>
<name>A0A836A9Z2_SHEEP</name>
<dbReference type="EC" id="3.1.4.37" evidence="7"/>
<feature type="compositionally biased region" description="Basic and acidic residues" evidence="27">
    <location>
        <begin position="530"/>
        <end position="557"/>
    </location>
</feature>
<evidence type="ECO:0000256" key="9">
    <source>
        <dbReference type="ARBA" id="ARBA00022481"/>
    </source>
</evidence>
<dbReference type="SUPFAM" id="SSF48452">
    <property type="entry name" value="TPR-like"/>
    <property type="match status" value="1"/>
</dbReference>
<feature type="repeat" description="TPR" evidence="25">
    <location>
        <begin position="371"/>
        <end position="404"/>
    </location>
</feature>
<dbReference type="GO" id="GO:0004113">
    <property type="term" value="F:2',3'-cyclic-nucleotide 3'-phosphodiesterase activity"/>
    <property type="evidence" value="ECO:0007669"/>
    <property type="project" value="UniProtKB-EC"/>
</dbReference>
<evidence type="ECO:0000256" key="17">
    <source>
        <dbReference type="ARBA" id="ARBA00023212"/>
    </source>
</evidence>
<dbReference type="Pfam" id="PF13671">
    <property type="entry name" value="AAA_33"/>
    <property type="match status" value="1"/>
</dbReference>